<accession>A0A059KXH2</accession>
<dbReference type="Proteomes" id="UP000026739">
    <property type="component" value="Unassembled WGS sequence"/>
</dbReference>
<dbReference type="InterPro" id="IPR006680">
    <property type="entry name" value="Amidohydro-rel"/>
</dbReference>
<evidence type="ECO:0000313" key="3">
    <source>
        <dbReference type="EMBL" id="KDD66783.1"/>
    </source>
</evidence>
<comment type="similarity">
    <text evidence="1">Belongs to the metallo-dependent hydrolases superfamily.</text>
</comment>
<dbReference type="AlphaFoldDB" id="A0A059KXH2"/>
<reference evidence="3 4" key="1">
    <citation type="submission" date="2013-12" db="EMBL/GenBank/DDBJ databases">
        <authorList>
            <person name="Formusa P.A."/>
            <person name="Habash M."/>
            <person name="Lee H."/>
            <person name="Trevors J.T."/>
        </authorList>
    </citation>
    <scope>NUCLEOTIDE SEQUENCE [LARGE SCALE GENOMIC DNA]</scope>
    <source>
        <strain evidence="3 4">PD30</strain>
    </source>
</reference>
<evidence type="ECO:0000259" key="2">
    <source>
        <dbReference type="Pfam" id="PF04909"/>
    </source>
</evidence>
<protein>
    <submittedName>
        <fullName evidence="3">Thioesterase</fullName>
    </submittedName>
</protein>
<proteinExistence type="inferred from homology"/>
<dbReference type="GO" id="GO:0016787">
    <property type="term" value="F:hydrolase activity"/>
    <property type="evidence" value="ECO:0007669"/>
    <property type="project" value="InterPro"/>
</dbReference>
<dbReference type="PANTHER" id="PTHR43569">
    <property type="entry name" value="AMIDOHYDROLASE"/>
    <property type="match status" value="1"/>
</dbReference>
<evidence type="ECO:0000313" key="4">
    <source>
        <dbReference type="Proteomes" id="UP000026739"/>
    </source>
</evidence>
<sequence length="319" mass="36349">MDNPSVIDWRARFLASGEDADLPIVDAHQHYFDIEKHYYPWLNDRPFRPFRYGDYSSICRNFLPEDYRRLTGNHRIVQTVVIEGEWDPATPADEVRFVESLAQNEPTLAAMVAQAWLDREDASDLLRQYGDHPLVRGVRHKPAVTRLEAWREDFVAPGSMRDPRWREGYAQLAENGLHFELQAPWWHLAEAAELARDFPDVTIVVNHTALPADRSEAGLAGWRENLALLAREPNVALKISGNCIPGKAWPVESNRVVVNDAISIVDVSRCAFASNYPVDGVVNGMSEIFDGFKTIVSDRSLTDRLALFHDNARRIYRLT</sequence>
<dbReference type="eggNOG" id="COG3618">
    <property type="taxonomic scope" value="Bacteria"/>
</dbReference>
<dbReference type="PANTHER" id="PTHR43569:SF1">
    <property type="entry name" value="BLL3371 PROTEIN"/>
    <property type="match status" value="1"/>
</dbReference>
<name>A0A059KXH2_9PSED</name>
<dbReference type="SUPFAM" id="SSF51556">
    <property type="entry name" value="Metallo-dependent hydrolases"/>
    <property type="match status" value="1"/>
</dbReference>
<dbReference type="EMBL" id="AZQQ01000096">
    <property type="protein sequence ID" value="KDD66783.1"/>
    <property type="molecule type" value="Genomic_DNA"/>
</dbReference>
<dbReference type="InterPro" id="IPR052350">
    <property type="entry name" value="Metallo-dep_Lactonases"/>
</dbReference>
<dbReference type="InterPro" id="IPR032466">
    <property type="entry name" value="Metal_Hydrolase"/>
</dbReference>
<comment type="caution">
    <text evidence="3">The sequence shown here is derived from an EMBL/GenBank/DDBJ whole genome shotgun (WGS) entry which is preliminary data.</text>
</comment>
<dbReference type="Gene3D" id="3.20.20.140">
    <property type="entry name" value="Metal-dependent hydrolases"/>
    <property type="match status" value="1"/>
</dbReference>
<organism evidence="3 4">
    <name type="scientific">Pseudomonas mandelii PD30</name>
    <dbReference type="NCBI Taxonomy" id="1419583"/>
    <lineage>
        <taxon>Bacteria</taxon>
        <taxon>Pseudomonadati</taxon>
        <taxon>Pseudomonadota</taxon>
        <taxon>Gammaproteobacteria</taxon>
        <taxon>Pseudomonadales</taxon>
        <taxon>Pseudomonadaceae</taxon>
        <taxon>Pseudomonas</taxon>
    </lineage>
</organism>
<dbReference type="Pfam" id="PF04909">
    <property type="entry name" value="Amidohydro_2"/>
    <property type="match status" value="1"/>
</dbReference>
<dbReference type="RefSeq" id="WP_033060247.1">
    <property type="nucleotide sequence ID" value="NZ_AZQQ01000096.1"/>
</dbReference>
<evidence type="ECO:0000256" key="1">
    <source>
        <dbReference type="ARBA" id="ARBA00038310"/>
    </source>
</evidence>
<gene>
    <name evidence="3" type="ORF">V466_23350</name>
</gene>
<feature type="domain" description="Amidohydrolase-related" evidence="2">
    <location>
        <begin position="25"/>
        <end position="318"/>
    </location>
</feature>